<reference evidence="1 2" key="1">
    <citation type="submission" date="2017-03" db="EMBL/GenBank/DDBJ databases">
        <title>Genome sequence of Clostridium thermoalcaliphilum DSM 7309.</title>
        <authorList>
            <person name="Poehlein A."/>
            <person name="Daniel R."/>
        </authorList>
    </citation>
    <scope>NUCLEOTIDE SEQUENCE [LARGE SCALE GENOMIC DNA]</scope>
    <source>
        <strain evidence="1 2">DSM 7309</strain>
    </source>
</reference>
<evidence type="ECO:0000313" key="1">
    <source>
        <dbReference type="EMBL" id="OPJ56016.1"/>
    </source>
</evidence>
<dbReference type="OrthoDB" id="5429664at2"/>
<dbReference type="AlphaFoldDB" id="A0A1V4I7S4"/>
<dbReference type="RefSeq" id="WP_079412094.1">
    <property type="nucleotide sequence ID" value="NZ_MZGW01000003.1"/>
</dbReference>
<name>A0A1V4I7S4_9FIRM</name>
<organism evidence="1 2">
    <name type="scientific">Alkalithermobacter paradoxus</name>
    <dbReference type="NCBI Taxonomy" id="29349"/>
    <lineage>
        <taxon>Bacteria</taxon>
        <taxon>Bacillati</taxon>
        <taxon>Bacillota</taxon>
        <taxon>Clostridia</taxon>
        <taxon>Peptostreptococcales</taxon>
        <taxon>Tepidibacteraceae</taxon>
        <taxon>Alkalithermobacter</taxon>
    </lineage>
</organism>
<dbReference type="SUPFAM" id="SSF52540">
    <property type="entry name" value="P-loop containing nucleoside triphosphate hydrolases"/>
    <property type="match status" value="1"/>
</dbReference>
<dbReference type="STRING" id="29349.CLOTH_11940"/>
<gene>
    <name evidence="1" type="ORF">CLOTH_11940</name>
</gene>
<protein>
    <submittedName>
        <fullName evidence="1">Uncharacterized protein</fullName>
    </submittedName>
</protein>
<sequence>MKVYSLVGPSGTGKSYRALKVSYENDIEYIIDDGILIHKNKIIAGVSAKRASTKMEAVRRAIFEDVVHKNKVKEAIKRNNVDKILVIGTSRRMINIICDRLELGKVHKEISIYDIATKEEIEKAKTSRLQEGIHIVPLPTFEVKRHFSGMFRNPIKLLFKNKNSEVEEVEKTLVRPTFSYLGKYFISERAIIQIIDYEISNLNEDIRVYAIEVSDLSKGIEINIKVGMKYGNLISPSYKIQQNILKSLENMTLLNILAININIVRIYFDK</sequence>
<dbReference type="InterPro" id="IPR027417">
    <property type="entry name" value="P-loop_NTPase"/>
</dbReference>
<dbReference type="EMBL" id="MZGW01000003">
    <property type="protein sequence ID" value="OPJ56016.1"/>
    <property type="molecule type" value="Genomic_DNA"/>
</dbReference>
<dbReference type="Proteomes" id="UP000190140">
    <property type="component" value="Unassembled WGS sequence"/>
</dbReference>
<evidence type="ECO:0000313" key="2">
    <source>
        <dbReference type="Proteomes" id="UP000190140"/>
    </source>
</evidence>
<proteinExistence type="predicted"/>
<accession>A0A1V4I7S4</accession>
<comment type="caution">
    <text evidence="1">The sequence shown here is derived from an EMBL/GenBank/DDBJ whole genome shotgun (WGS) entry which is preliminary data.</text>
</comment>
<keyword evidence="2" id="KW-1185">Reference proteome</keyword>